<protein>
    <recommendedName>
        <fullName evidence="5">tRNA pseudouridine synthase B</fullName>
        <ecNumber evidence="5">5.4.99.25</ecNumber>
    </recommendedName>
    <alternativeName>
        <fullName evidence="5">tRNA pseudouridine(55) synthase</fullName>
        <shortName evidence="5">Psi55 synthase</shortName>
    </alternativeName>
    <alternativeName>
        <fullName evidence="5">tRNA pseudouridylate synthase</fullName>
    </alternativeName>
    <alternativeName>
        <fullName evidence="5">tRNA-uridine isomerase</fullName>
    </alternativeName>
</protein>
<dbReference type="Pfam" id="PF01509">
    <property type="entry name" value="TruB_N"/>
    <property type="match status" value="1"/>
</dbReference>
<keyword evidence="3 5" id="KW-0819">tRNA processing</keyword>
<comment type="catalytic activity">
    <reaction evidence="1 5">
        <text>uridine(55) in tRNA = pseudouridine(55) in tRNA</text>
        <dbReference type="Rhea" id="RHEA:42532"/>
        <dbReference type="Rhea" id="RHEA-COMP:10101"/>
        <dbReference type="Rhea" id="RHEA-COMP:10102"/>
        <dbReference type="ChEBI" id="CHEBI:65314"/>
        <dbReference type="ChEBI" id="CHEBI:65315"/>
        <dbReference type="EC" id="5.4.99.25"/>
    </reaction>
</comment>
<dbReference type="GO" id="GO:0031119">
    <property type="term" value="P:tRNA pseudouridine synthesis"/>
    <property type="evidence" value="ECO:0007669"/>
    <property type="project" value="UniProtKB-UniRule"/>
</dbReference>
<evidence type="ECO:0000256" key="4">
    <source>
        <dbReference type="ARBA" id="ARBA00023235"/>
    </source>
</evidence>
<feature type="active site" description="Nucleophile" evidence="5">
    <location>
        <position position="55"/>
    </location>
</feature>
<proteinExistence type="inferred from homology"/>
<evidence type="ECO:0000256" key="5">
    <source>
        <dbReference type="HAMAP-Rule" id="MF_01080"/>
    </source>
</evidence>
<comment type="function">
    <text evidence="5">Responsible for synthesis of pseudouridine from uracil-55 in the psi GC loop of transfer RNAs.</text>
</comment>
<evidence type="ECO:0000313" key="8">
    <source>
        <dbReference type="EMBL" id="KJF43177.1"/>
    </source>
</evidence>
<dbReference type="AlphaFoldDB" id="A0A0D8J8H1"/>
<gene>
    <name evidence="5" type="primary">truB</name>
    <name evidence="8" type="ORF">LH29_17580</name>
</gene>
<evidence type="ECO:0000256" key="3">
    <source>
        <dbReference type="ARBA" id="ARBA00022694"/>
    </source>
</evidence>
<dbReference type="InterPro" id="IPR014780">
    <property type="entry name" value="tRNA_psdUridine_synth_TruB"/>
</dbReference>
<comment type="caution">
    <text evidence="8">The sequence shown here is derived from an EMBL/GenBank/DDBJ whole genome shotgun (WGS) entry which is preliminary data.</text>
</comment>
<dbReference type="SUPFAM" id="SSF55120">
    <property type="entry name" value="Pseudouridine synthase"/>
    <property type="match status" value="1"/>
</dbReference>
<dbReference type="Gene3D" id="3.30.2350.10">
    <property type="entry name" value="Pseudouridine synthase"/>
    <property type="match status" value="1"/>
</dbReference>
<dbReference type="EMBL" id="JRHC01000004">
    <property type="protein sequence ID" value="KJF43177.1"/>
    <property type="molecule type" value="Genomic_DNA"/>
</dbReference>
<dbReference type="Pfam" id="PF16198">
    <property type="entry name" value="TruB_C_2"/>
    <property type="match status" value="1"/>
</dbReference>
<comment type="similarity">
    <text evidence="2 5">Belongs to the pseudouridine synthase TruB family. Type 1 subfamily.</text>
</comment>
<dbReference type="OrthoDB" id="9802309at2"/>
<dbReference type="GO" id="GO:0003723">
    <property type="term" value="F:RNA binding"/>
    <property type="evidence" value="ECO:0007669"/>
    <property type="project" value="InterPro"/>
</dbReference>
<keyword evidence="4 5" id="KW-0413">Isomerase</keyword>
<dbReference type="STRING" id="1544798.LH29_17580"/>
<dbReference type="InterPro" id="IPR002501">
    <property type="entry name" value="PsdUridine_synth_N"/>
</dbReference>
<keyword evidence="9" id="KW-1185">Reference proteome</keyword>
<dbReference type="PANTHER" id="PTHR13767">
    <property type="entry name" value="TRNA-PSEUDOURIDINE SYNTHASE"/>
    <property type="match status" value="1"/>
</dbReference>
<dbReference type="GO" id="GO:0160148">
    <property type="term" value="F:tRNA pseudouridine(55) synthase activity"/>
    <property type="evidence" value="ECO:0007669"/>
    <property type="project" value="UniProtKB-EC"/>
</dbReference>
<dbReference type="InterPro" id="IPR032819">
    <property type="entry name" value="TruB_C"/>
</dbReference>
<sequence length="237" mass="26740">MPDFKKTYDFPGGEILLFDKELEWTSFDVVNKIRYNLCQMMRIKKLKVGHAGTLDPLATGLVLLCTGKATKKIEELQLGEKEYIATLKIGATTPSFDLETEEDSQADFSHVTRESFENILPQFIGEIDQVPPVFSAVKVKGKRAFDYARNGEDVKLKAKKIVIRSIEIESFNLPEVKLKVVCGKGTYIRSLARDIGEALNCGAYLTGLIRTRIGDYKLEDAFKVDFFLENLNLNETN</sequence>
<dbReference type="PANTHER" id="PTHR13767:SF2">
    <property type="entry name" value="PSEUDOURIDYLATE SYNTHASE TRUB1"/>
    <property type="match status" value="1"/>
</dbReference>
<evidence type="ECO:0000259" key="7">
    <source>
        <dbReference type="Pfam" id="PF16198"/>
    </source>
</evidence>
<evidence type="ECO:0000259" key="6">
    <source>
        <dbReference type="Pfam" id="PF01509"/>
    </source>
</evidence>
<feature type="domain" description="tRNA pseudouridylate synthase B C-terminal" evidence="7">
    <location>
        <begin position="189"/>
        <end position="228"/>
    </location>
</feature>
<dbReference type="EC" id="5.4.99.25" evidence="5"/>
<evidence type="ECO:0000256" key="1">
    <source>
        <dbReference type="ARBA" id="ARBA00000385"/>
    </source>
</evidence>
<reference evidence="8 9" key="1">
    <citation type="submission" date="2014-09" db="EMBL/GenBank/DDBJ databases">
        <title>Draft Genome Sequence of Draconibacterium sp. JN14CK-3.</title>
        <authorList>
            <person name="Dong C."/>
            <person name="Lai Q."/>
            <person name="Shao Z."/>
        </authorList>
    </citation>
    <scope>NUCLEOTIDE SEQUENCE [LARGE SCALE GENOMIC DNA]</scope>
    <source>
        <strain evidence="8 9">JN14CK-3</strain>
    </source>
</reference>
<evidence type="ECO:0000313" key="9">
    <source>
        <dbReference type="Proteomes" id="UP000032544"/>
    </source>
</evidence>
<dbReference type="InterPro" id="IPR020103">
    <property type="entry name" value="PsdUridine_synth_cat_dom_sf"/>
</dbReference>
<feature type="domain" description="Pseudouridine synthase II N-terminal" evidence="6">
    <location>
        <begin position="44"/>
        <end position="188"/>
    </location>
</feature>
<name>A0A0D8J8H1_9BACT</name>
<dbReference type="HAMAP" id="MF_01080">
    <property type="entry name" value="TruB_bact"/>
    <property type="match status" value="1"/>
</dbReference>
<accession>A0A0D8J8H1</accession>
<dbReference type="NCBIfam" id="TIGR00431">
    <property type="entry name" value="TruB"/>
    <property type="match status" value="1"/>
</dbReference>
<dbReference type="Proteomes" id="UP000032544">
    <property type="component" value="Unassembled WGS sequence"/>
</dbReference>
<organism evidence="8 9">
    <name type="scientific">Draconibacterium sediminis</name>
    <dbReference type="NCBI Taxonomy" id="1544798"/>
    <lineage>
        <taxon>Bacteria</taxon>
        <taxon>Pseudomonadati</taxon>
        <taxon>Bacteroidota</taxon>
        <taxon>Bacteroidia</taxon>
        <taxon>Marinilabiliales</taxon>
        <taxon>Prolixibacteraceae</taxon>
        <taxon>Draconibacterium</taxon>
    </lineage>
</organism>
<dbReference type="GO" id="GO:1990481">
    <property type="term" value="P:mRNA pseudouridine synthesis"/>
    <property type="evidence" value="ECO:0007669"/>
    <property type="project" value="TreeGrafter"/>
</dbReference>
<dbReference type="PATRIC" id="fig|1544798.3.peg.3682"/>
<dbReference type="RefSeq" id="WP_045031853.1">
    <property type="nucleotide sequence ID" value="NZ_CAJXKZ010000004.1"/>
</dbReference>
<dbReference type="CDD" id="cd02573">
    <property type="entry name" value="PseudoU_synth_EcTruB"/>
    <property type="match status" value="1"/>
</dbReference>
<evidence type="ECO:0000256" key="2">
    <source>
        <dbReference type="ARBA" id="ARBA00005642"/>
    </source>
</evidence>